<name>A0A4Q9MI14_9APHY</name>
<protein>
    <submittedName>
        <fullName evidence="1">Uncharacterized protein</fullName>
    </submittedName>
</protein>
<dbReference type="AlphaFoldDB" id="A0A4Q9MI14"/>
<organism evidence="1">
    <name type="scientific">Dichomitus squalens</name>
    <dbReference type="NCBI Taxonomy" id="114155"/>
    <lineage>
        <taxon>Eukaryota</taxon>
        <taxon>Fungi</taxon>
        <taxon>Dikarya</taxon>
        <taxon>Basidiomycota</taxon>
        <taxon>Agaricomycotina</taxon>
        <taxon>Agaricomycetes</taxon>
        <taxon>Polyporales</taxon>
        <taxon>Polyporaceae</taxon>
        <taxon>Dichomitus</taxon>
    </lineage>
</organism>
<dbReference type="OrthoDB" id="284473at2759"/>
<evidence type="ECO:0000313" key="1">
    <source>
        <dbReference type="EMBL" id="TBU26278.1"/>
    </source>
</evidence>
<accession>A0A4Q9MI14</accession>
<proteinExistence type="predicted"/>
<reference evidence="1" key="1">
    <citation type="submission" date="2019-01" db="EMBL/GenBank/DDBJ databases">
        <title>Draft genome sequences of three monokaryotic isolates of the white-rot basidiomycete fungus Dichomitus squalens.</title>
        <authorList>
            <consortium name="DOE Joint Genome Institute"/>
            <person name="Lopez S.C."/>
            <person name="Andreopoulos B."/>
            <person name="Pangilinan J."/>
            <person name="Lipzen A."/>
            <person name="Riley R."/>
            <person name="Ahrendt S."/>
            <person name="Ng V."/>
            <person name="Barry K."/>
            <person name="Daum C."/>
            <person name="Grigoriev I.V."/>
            <person name="Hilden K.S."/>
            <person name="Makela M.R."/>
            <person name="de Vries R.P."/>
        </authorList>
    </citation>
    <scope>NUCLEOTIDE SEQUENCE [LARGE SCALE GENOMIC DNA]</scope>
    <source>
        <strain evidence="1">OM18370.1</strain>
    </source>
</reference>
<dbReference type="Proteomes" id="UP000292957">
    <property type="component" value="Unassembled WGS sequence"/>
</dbReference>
<gene>
    <name evidence="1" type="ORF">BD311DRAFT_849829</name>
</gene>
<dbReference type="EMBL" id="ML143448">
    <property type="protein sequence ID" value="TBU26278.1"/>
    <property type="molecule type" value="Genomic_DNA"/>
</dbReference>
<sequence length="137" mass="15457">MVDVKDLSKTFVEKFSRGSAISTCRNFKWKTPDSLSTWMKRAFEGMVLVNAPRQSAGYYIETAWSIRYVINQYPHGMCPVLGYHNPGITNFACRITKSRKIPNGEGGVDNIAILEEYMLRVPSLGDTMGDDFARGHK</sequence>